<proteinExistence type="predicted"/>
<organism evidence="1">
    <name type="scientific">Rhizophora mucronata</name>
    <name type="common">Asiatic mangrove</name>
    <dbReference type="NCBI Taxonomy" id="61149"/>
    <lineage>
        <taxon>Eukaryota</taxon>
        <taxon>Viridiplantae</taxon>
        <taxon>Streptophyta</taxon>
        <taxon>Embryophyta</taxon>
        <taxon>Tracheophyta</taxon>
        <taxon>Spermatophyta</taxon>
        <taxon>Magnoliopsida</taxon>
        <taxon>eudicotyledons</taxon>
        <taxon>Gunneridae</taxon>
        <taxon>Pentapetalae</taxon>
        <taxon>rosids</taxon>
        <taxon>fabids</taxon>
        <taxon>Malpighiales</taxon>
        <taxon>Rhizophoraceae</taxon>
        <taxon>Rhizophora</taxon>
    </lineage>
</organism>
<reference evidence="1" key="1">
    <citation type="submission" date="2018-02" db="EMBL/GenBank/DDBJ databases">
        <title>Rhizophora mucronata_Transcriptome.</title>
        <authorList>
            <person name="Meera S.P."/>
            <person name="Sreeshan A."/>
            <person name="Augustine A."/>
        </authorList>
    </citation>
    <scope>NUCLEOTIDE SEQUENCE</scope>
    <source>
        <tissue evidence="1">Leaf</tissue>
    </source>
</reference>
<dbReference type="EMBL" id="GGEC01067086">
    <property type="protein sequence ID" value="MBX47570.1"/>
    <property type="molecule type" value="Transcribed_RNA"/>
</dbReference>
<evidence type="ECO:0000313" key="1">
    <source>
        <dbReference type="EMBL" id="MBX47570.1"/>
    </source>
</evidence>
<dbReference type="AlphaFoldDB" id="A0A2P2NYM6"/>
<name>A0A2P2NYM6_RHIMU</name>
<sequence>MSIQGKGYAIHMQESIGTDMREWYNHMHIRPEVKKIMECLLHTTRIDVPGEPIWKIIIEHHIINWLIAFV</sequence>
<protein>
    <submittedName>
        <fullName evidence="1">Uncharacterized protein</fullName>
    </submittedName>
</protein>
<accession>A0A2P2NYM6</accession>